<keyword evidence="14" id="KW-0573">Peptidoglycan synthesis</keyword>
<feature type="transmembrane region" description="Helical" evidence="14">
    <location>
        <begin position="87"/>
        <end position="109"/>
    </location>
</feature>
<dbReference type="EC" id="3.6.1.27" evidence="3 14"/>
<dbReference type="GO" id="GO:0008360">
    <property type="term" value="P:regulation of cell shape"/>
    <property type="evidence" value="ECO:0007669"/>
    <property type="project" value="UniProtKB-KW"/>
</dbReference>
<evidence type="ECO:0000256" key="10">
    <source>
        <dbReference type="ARBA" id="ARBA00023251"/>
    </source>
</evidence>
<evidence type="ECO:0000256" key="5">
    <source>
        <dbReference type="ARBA" id="ARBA00022475"/>
    </source>
</evidence>
<dbReference type="InterPro" id="IPR003824">
    <property type="entry name" value="UppP"/>
</dbReference>
<keyword evidence="14" id="KW-0133">Cell shape</keyword>
<feature type="transmembrane region" description="Helical" evidence="14">
    <location>
        <begin position="121"/>
        <end position="139"/>
    </location>
</feature>
<dbReference type="PANTHER" id="PTHR30622:SF2">
    <property type="entry name" value="UNDECAPRENYL-DIPHOSPHATASE"/>
    <property type="match status" value="1"/>
</dbReference>
<evidence type="ECO:0000256" key="4">
    <source>
        <dbReference type="ARBA" id="ARBA00021581"/>
    </source>
</evidence>
<evidence type="ECO:0000256" key="11">
    <source>
        <dbReference type="ARBA" id="ARBA00032707"/>
    </source>
</evidence>
<dbReference type="PANTHER" id="PTHR30622">
    <property type="entry name" value="UNDECAPRENYL-DIPHOSPHATASE"/>
    <property type="match status" value="1"/>
</dbReference>
<dbReference type="GO" id="GO:0009252">
    <property type="term" value="P:peptidoglycan biosynthetic process"/>
    <property type="evidence" value="ECO:0007669"/>
    <property type="project" value="UniProtKB-KW"/>
</dbReference>
<comment type="catalytic activity">
    <reaction evidence="13 14">
        <text>di-trans,octa-cis-undecaprenyl diphosphate + H2O = di-trans,octa-cis-undecaprenyl phosphate + phosphate + H(+)</text>
        <dbReference type="Rhea" id="RHEA:28094"/>
        <dbReference type="ChEBI" id="CHEBI:15377"/>
        <dbReference type="ChEBI" id="CHEBI:15378"/>
        <dbReference type="ChEBI" id="CHEBI:43474"/>
        <dbReference type="ChEBI" id="CHEBI:58405"/>
        <dbReference type="ChEBI" id="CHEBI:60392"/>
        <dbReference type="EC" id="3.6.1.27"/>
    </reaction>
</comment>
<dbReference type="GO" id="GO:0071555">
    <property type="term" value="P:cell wall organization"/>
    <property type="evidence" value="ECO:0007669"/>
    <property type="project" value="UniProtKB-KW"/>
</dbReference>
<reference evidence="16" key="1">
    <citation type="submission" date="2017-09" db="EMBL/GenBank/DDBJ databases">
        <title>Depth-based differentiation of microbial function through sediment-hosted aquifers and enrichment of novel symbionts in the deep terrestrial subsurface.</title>
        <authorList>
            <person name="Probst A.J."/>
            <person name="Ladd B."/>
            <person name="Jarett J.K."/>
            <person name="Geller-Mcgrath D.E."/>
            <person name="Sieber C.M.K."/>
            <person name="Emerson J.B."/>
            <person name="Anantharaman K."/>
            <person name="Thomas B.C."/>
            <person name="Malmstrom R."/>
            <person name="Stieglmeier M."/>
            <person name="Klingl A."/>
            <person name="Woyke T."/>
            <person name="Ryan C.M."/>
            <person name="Banfield J.F."/>
        </authorList>
    </citation>
    <scope>NUCLEOTIDE SEQUENCE [LARGE SCALE GENOMIC DNA]</scope>
</reference>
<organism evidence="15 16">
    <name type="scientific">Candidatus Colwellbacteria bacterium CG10_big_fil_rev_8_21_14_0_10_41_28</name>
    <dbReference type="NCBI Taxonomy" id="1974539"/>
    <lineage>
        <taxon>Bacteria</taxon>
        <taxon>Candidatus Colwelliibacteriota</taxon>
    </lineage>
</organism>
<sequence length="267" mass="29234">MDYIQALILGVTQGIAEWIPISSEGLTAILAVNFFEGITATEIIRISLYLHIGTFLAALIYFRKDLWSLILKTLNYTKESKGTRNIINFYVVATLVSGGLGYLILQGIAGLEDVTDFNGKTIIIILGFLLLVTGVLQLRSKSGGEREAKDINMVDAVLAGLAQGFAALPGLSRSGLTVSTLLLRNVDENESLKMSFIMSLPIVLMGNIFLQSKNFIFTPESLLALLFSFVFGLLTIHLLLRAAKKIEFGWFVILFALLVFASAYVIS</sequence>
<evidence type="ECO:0000256" key="8">
    <source>
        <dbReference type="ARBA" id="ARBA00022989"/>
    </source>
</evidence>
<feature type="transmembrane region" description="Helical" evidence="14">
    <location>
        <begin position="191"/>
        <end position="210"/>
    </location>
</feature>
<dbReference type="Proteomes" id="UP000230776">
    <property type="component" value="Unassembled WGS sequence"/>
</dbReference>
<evidence type="ECO:0000256" key="1">
    <source>
        <dbReference type="ARBA" id="ARBA00004651"/>
    </source>
</evidence>
<evidence type="ECO:0000256" key="13">
    <source>
        <dbReference type="ARBA" id="ARBA00047594"/>
    </source>
</evidence>
<comment type="caution">
    <text evidence="15">The sequence shown here is derived from an EMBL/GenBank/DDBJ whole genome shotgun (WGS) entry which is preliminary data.</text>
</comment>
<keyword evidence="6 14" id="KW-0812">Transmembrane</keyword>
<evidence type="ECO:0000256" key="2">
    <source>
        <dbReference type="ARBA" id="ARBA00010621"/>
    </source>
</evidence>
<protein>
    <recommendedName>
        <fullName evidence="4 14">Undecaprenyl-diphosphatase</fullName>
        <ecNumber evidence="3 14">3.6.1.27</ecNumber>
    </recommendedName>
    <alternativeName>
        <fullName evidence="12 14">Bacitracin resistance protein</fullName>
    </alternativeName>
    <alternativeName>
        <fullName evidence="11 14">Undecaprenyl pyrophosphate phosphatase</fullName>
    </alternativeName>
</protein>
<accession>A0A2H0VGV9</accession>
<evidence type="ECO:0000256" key="7">
    <source>
        <dbReference type="ARBA" id="ARBA00022801"/>
    </source>
</evidence>
<evidence type="ECO:0000313" key="16">
    <source>
        <dbReference type="Proteomes" id="UP000230776"/>
    </source>
</evidence>
<evidence type="ECO:0000256" key="6">
    <source>
        <dbReference type="ARBA" id="ARBA00022692"/>
    </source>
</evidence>
<dbReference type="GO" id="GO:0005886">
    <property type="term" value="C:plasma membrane"/>
    <property type="evidence" value="ECO:0007669"/>
    <property type="project" value="UniProtKB-SubCell"/>
</dbReference>
<feature type="transmembrane region" description="Helical" evidence="14">
    <location>
        <begin position="248"/>
        <end position="266"/>
    </location>
</feature>
<evidence type="ECO:0000256" key="12">
    <source>
        <dbReference type="ARBA" id="ARBA00032932"/>
    </source>
</evidence>
<evidence type="ECO:0000256" key="9">
    <source>
        <dbReference type="ARBA" id="ARBA00023136"/>
    </source>
</evidence>
<feature type="transmembrane region" description="Helical" evidence="14">
    <location>
        <begin position="43"/>
        <end position="62"/>
    </location>
</feature>
<dbReference type="AlphaFoldDB" id="A0A2H0VGV9"/>
<keyword evidence="7 14" id="KW-0378">Hydrolase</keyword>
<gene>
    <name evidence="14" type="primary">uppP</name>
    <name evidence="15" type="ORF">COT88_02325</name>
</gene>
<keyword evidence="14" id="KW-0961">Cell wall biogenesis/degradation</keyword>
<comment type="subcellular location">
    <subcellularLocation>
        <location evidence="1 14">Cell membrane</location>
        <topology evidence="1 14">Multi-pass membrane protein</topology>
    </subcellularLocation>
</comment>
<dbReference type="EMBL" id="PFAG01000022">
    <property type="protein sequence ID" value="PIR98326.1"/>
    <property type="molecule type" value="Genomic_DNA"/>
</dbReference>
<keyword evidence="8 14" id="KW-1133">Transmembrane helix</keyword>
<keyword evidence="5 14" id="KW-1003">Cell membrane</keyword>
<keyword evidence="10 14" id="KW-0046">Antibiotic resistance</keyword>
<feature type="transmembrane region" description="Helical" evidence="14">
    <location>
        <begin position="222"/>
        <end position="242"/>
    </location>
</feature>
<comment type="miscellaneous">
    <text evidence="14">Bacitracin is thought to be involved in the inhibition of peptidoglycan synthesis by sequestering undecaprenyl diphosphate, thereby reducing the pool of lipid carrier available.</text>
</comment>
<name>A0A2H0VGV9_9BACT</name>
<keyword evidence="9 14" id="KW-0472">Membrane</keyword>
<proteinExistence type="inferred from homology"/>
<evidence type="ECO:0000313" key="15">
    <source>
        <dbReference type="EMBL" id="PIR98326.1"/>
    </source>
</evidence>
<evidence type="ECO:0000256" key="14">
    <source>
        <dbReference type="HAMAP-Rule" id="MF_01006"/>
    </source>
</evidence>
<comment type="function">
    <text evidence="14">Catalyzes the dephosphorylation of undecaprenyl diphosphate (UPP). Confers resistance to bacitracin.</text>
</comment>
<dbReference type="GO" id="GO:0050380">
    <property type="term" value="F:undecaprenyl-diphosphatase activity"/>
    <property type="evidence" value="ECO:0007669"/>
    <property type="project" value="UniProtKB-UniRule"/>
</dbReference>
<comment type="similarity">
    <text evidence="2 14">Belongs to the UppP family.</text>
</comment>
<dbReference type="HAMAP" id="MF_01006">
    <property type="entry name" value="Undec_diphosphatase"/>
    <property type="match status" value="1"/>
</dbReference>
<evidence type="ECO:0000256" key="3">
    <source>
        <dbReference type="ARBA" id="ARBA00012374"/>
    </source>
</evidence>
<dbReference type="Pfam" id="PF02673">
    <property type="entry name" value="BacA"/>
    <property type="match status" value="1"/>
</dbReference>
<dbReference type="GO" id="GO:0046677">
    <property type="term" value="P:response to antibiotic"/>
    <property type="evidence" value="ECO:0007669"/>
    <property type="project" value="UniProtKB-UniRule"/>
</dbReference>